<evidence type="ECO:0000256" key="2">
    <source>
        <dbReference type="SAM" id="Phobius"/>
    </source>
</evidence>
<feature type="region of interest" description="Disordered" evidence="1">
    <location>
        <begin position="143"/>
        <end position="190"/>
    </location>
</feature>
<dbReference type="PANTHER" id="PTHR34512:SF30">
    <property type="entry name" value="OUTER MEMBRANE PROTEIN ASSEMBLY FACTOR BAMB"/>
    <property type="match status" value="1"/>
</dbReference>
<dbReference type="STRING" id="284040.UK15_17015"/>
<keyword evidence="2" id="KW-0812">Transmembrane</keyword>
<dbReference type="InterPro" id="IPR011047">
    <property type="entry name" value="Quinoprotein_ADH-like_sf"/>
</dbReference>
<dbReference type="InterPro" id="IPR015943">
    <property type="entry name" value="WD40/YVTN_repeat-like_dom_sf"/>
</dbReference>
<keyword evidence="2" id="KW-0472">Membrane</keyword>
<accession>A0A0M2GSG6</accession>
<gene>
    <name evidence="4" type="ORF">UK15_17015</name>
</gene>
<feature type="compositionally biased region" description="Low complexity" evidence="1">
    <location>
        <begin position="52"/>
        <end position="70"/>
    </location>
</feature>
<evidence type="ECO:0000313" key="5">
    <source>
        <dbReference type="Proteomes" id="UP000034786"/>
    </source>
</evidence>
<keyword evidence="2" id="KW-1133">Transmembrane helix</keyword>
<sequence length="590" mass="62020">MTQPPSQPPHGGFGPPQNQPPQGGGHGAPQTPPPPQGPPLTPPPPQGPPQPGYGYPQQQPAQQPGPYGQPGQPGPYNPGPYGQPQQPGPYGQPGYGYPQQPQYPGAPGTPPGGGSNSPFKGKPALIIGAAVAALLVVGGTVWAVTGDDGKGKKKPVAQQTDDAKPGSSAPVNPGDGSGDGGEDPENLNEGRQAGEAKVLWYKEAPDAPGSGADADGMWITGKTAVKAAYKQLFAYNVGDGKPAWDAITFPQKICATTPQKTSDDKIVVAYMSGSSDRAKCNQLQEIDLGTGEKGWKEEVADGALFDSTLSVELSITGKTLMVGRSQSGTAYDVTNGDKLFDKKRYGNACFPAAFAGGEKLIAVSSCGAGTDKEHDEVQELDPKTGKARWTQPFDKGWRVARTYSVSPLVVYSTNEDKKAWNISTFTSGGKFRSQVGFDEDFAPECGWAILERDLTGCQGVAVDDSTLYLPTKATSGANEIVAVNLANGKEKWRVKSPSDESMMPVKTEGGKLIAYVQPSYDAGGQIVSIPTGGSSHKPAKLLQNPQAAADIEDSFFSKDTDWVDGRFYISTTRLSGNDDTKEKLMLAYGK</sequence>
<evidence type="ECO:0000259" key="3">
    <source>
        <dbReference type="Pfam" id="PF13360"/>
    </source>
</evidence>
<feature type="compositionally biased region" description="Pro residues" evidence="1">
    <location>
        <begin position="30"/>
        <end position="51"/>
    </location>
</feature>
<evidence type="ECO:0000256" key="1">
    <source>
        <dbReference type="SAM" id="MobiDB-lite"/>
    </source>
</evidence>
<feature type="domain" description="Pyrrolo-quinoline quinone repeat" evidence="3">
    <location>
        <begin position="375"/>
        <end position="499"/>
    </location>
</feature>
<dbReference type="Pfam" id="PF13360">
    <property type="entry name" value="PQQ_2"/>
    <property type="match status" value="2"/>
</dbReference>
<dbReference type="Proteomes" id="UP000034786">
    <property type="component" value="Unassembled WGS sequence"/>
</dbReference>
<protein>
    <recommendedName>
        <fullName evidence="3">Pyrrolo-quinoline quinone repeat domain-containing protein</fullName>
    </recommendedName>
</protein>
<feature type="transmembrane region" description="Helical" evidence="2">
    <location>
        <begin position="124"/>
        <end position="144"/>
    </location>
</feature>
<dbReference type="RefSeq" id="WP_031138675.1">
    <property type="nucleotide sequence ID" value="NZ_JYJH01000011.1"/>
</dbReference>
<dbReference type="Gene3D" id="2.130.10.10">
    <property type="entry name" value="YVTN repeat-like/Quinoprotein amine dehydrogenase"/>
    <property type="match status" value="1"/>
</dbReference>
<organism evidence="4 5">
    <name type="scientific">Streptomyces variegatus</name>
    <dbReference type="NCBI Taxonomy" id="284040"/>
    <lineage>
        <taxon>Bacteria</taxon>
        <taxon>Bacillati</taxon>
        <taxon>Actinomycetota</taxon>
        <taxon>Actinomycetes</taxon>
        <taxon>Kitasatosporales</taxon>
        <taxon>Streptomycetaceae</taxon>
        <taxon>Streptomyces</taxon>
    </lineage>
</organism>
<evidence type="ECO:0000313" key="4">
    <source>
        <dbReference type="EMBL" id="KJK38376.1"/>
    </source>
</evidence>
<feature type="compositionally biased region" description="Low complexity" evidence="1">
    <location>
        <begin position="95"/>
        <end position="106"/>
    </location>
</feature>
<comment type="caution">
    <text evidence="4">The sequence shown here is derived from an EMBL/GenBank/DDBJ whole genome shotgun (WGS) entry which is preliminary data.</text>
</comment>
<feature type="domain" description="Pyrrolo-quinoline quinone repeat" evidence="3">
    <location>
        <begin position="214"/>
        <end position="339"/>
    </location>
</feature>
<dbReference type="PANTHER" id="PTHR34512">
    <property type="entry name" value="CELL SURFACE PROTEIN"/>
    <property type="match status" value="1"/>
</dbReference>
<keyword evidence="5" id="KW-1185">Reference proteome</keyword>
<proteinExistence type="predicted"/>
<dbReference type="SUPFAM" id="SSF50998">
    <property type="entry name" value="Quinoprotein alcohol dehydrogenase-like"/>
    <property type="match status" value="1"/>
</dbReference>
<dbReference type="EMBL" id="JYJH01000011">
    <property type="protein sequence ID" value="KJK38376.1"/>
    <property type="molecule type" value="Genomic_DNA"/>
</dbReference>
<dbReference type="AlphaFoldDB" id="A0A0M2GSG6"/>
<dbReference type="PATRIC" id="fig|284040.3.peg.1171"/>
<name>A0A0M2GSG6_9ACTN</name>
<feature type="compositionally biased region" description="Low complexity" evidence="1">
    <location>
        <begin position="79"/>
        <end position="89"/>
    </location>
</feature>
<reference evidence="5" key="1">
    <citation type="submission" date="2015-02" db="EMBL/GenBank/DDBJ databases">
        <authorList>
            <person name="Ju K.-S."/>
            <person name="Doroghazi J.R."/>
            <person name="Metcalf W."/>
        </authorList>
    </citation>
    <scope>NUCLEOTIDE SEQUENCE [LARGE SCALE GENOMIC DNA]</scope>
    <source>
        <strain evidence="5">NRRL B-16380</strain>
    </source>
</reference>
<feature type="region of interest" description="Disordered" evidence="1">
    <location>
        <begin position="1"/>
        <end position="121"/>
    </location>
</feature>
<dbReference type="InterPro" id="IPR002372">
    <property type="entry name" value="PQQ_rpt_dom"/>
</dbReference>